<evidence type="ECO:0000313" key="2">
    <source>
        <dbReference type="Proteomes" id="UP001302666"/>
    </source>
</evidence>
<gene>
    <name evidence="1" type="ORF">R1T40_18295</name>
</gene>
<keyword evidence="2" id="KW-1185">Reference proteome</keyword>
<dbReference type="EMBL" id="CP136704">
    <property type="protein sequence ID" value="WOI32863.1"/>
    <property type="molecule type" value="Genomic_DNA"/>
</dbReference>
<dbReference type="Proteomes" id="UP001302666">
    <property type="component" value="Chromosome"/>
</dbReference>
<dbReference type="RefSeq" id="WP_317385137.1">
    <property type="nucleotide sequence ID" value="NZ_CP136704.1"/>
</dbReference>
<name>A0ABZ0HDF7_TRISK</name>
<evidence type="ECO:0000313" key="1">
    <source>
        <dbReference type="EMBL" id="WOI32863.1"/>
    </source>
</evidence>
<organism evidence="1 2">
    <name type="scientific">Tritonibacter scottomollicae</name>
    <name type="common">Epibacterium scottomollicae</name>
    <dbReference type="NCBI Taxonomy" id="483013"/>
    <lineage>
        <taxon>Bacteria</taxon>
        <taxon>Pseudomonadati</taxon>
        <taxon>Pseudomonadota</taxon>
        <taxon>Alphaproteobacteria</taxon>
        <taxon>Rhodobacterales</taxon>
        <taxon>Paracoccaceae</taxon>
        <taxon>Tritonibacter</taxon>
    </lineage>
</organism>
<proteinExistence type="predicted"/>
<reference evidence="1 2" key="1">
    <citation type="submission" date="2023-10" db="EMBL/GenBank/DDBJ databases">
        <title>Eight complete genome sequences of bacteria isolated from laboratory stock of Giant Kelp gametophytes.</title>
        <authorList>
            <person name="Tolentino B."/>
            <person name="Nuzhdin S."/>
        </authorList>
    </citation>
    <scope>NUCLEOTIDE SEQUENCE [LARGE SCALE GENOMIC DNA]</scope>
    <source>
        <strain evidence="1 2">LC.270.F.C4</strain>
    </source>
</reference>
<sequence length="73" mass="7963">MANSCTLDLVDQLPRSDRRLVDLMAVEANTSPDAIMLQIARAYLSLMRAAPEVLPNDPLRRNAQSAANRRGGA</sequence>
<accession>A0ABZ0HDF7</accession>
<protein>
    <submittedName>
        <fullName evidence="1">Uncharacterized protein</fullName>
    </submittedName>
</protein>